<evidence type="ECO:0000256" key="5">
    <source>
        <dbReference type="PROSITE-ProRule" id="PRU10015"/>
    </source>
</evidence>
<accession>A0A9D1HQR6</accession>
<reference evidence="7" key="2">
    <citation type="journal article" date="2021" name="PeerJ">
        <title>Extensive microbial diversity within the chicken gut microbiome revealed by metagenomics and culture.</title>
        <authorList>
            <person name="Gilroy R."/>
            <person name="Ravi A."/>
            <person name="Getino M."/>
            <person name="Pursley I."/>
            <person name="Horton D.L."/>
            <person name="Alikhan N.F."/>
            <person name="Baker D."/>
            <person name="Gharbi K."/>
            <person name="Hall N."/>
            <person name="Watson M."/>
            <person name="Adriaenssens E.M."/>
            <person name="Foster-Nyarko E."/>
            <person name="Jarju S."/>
            <person name="Secka A."/>
            <person name="Antonio M."/>
            <person name="Oren A."/>
            <person name="Chaudhuri R.R."/>
            <person name="La Ragione R."/>
            <person name="Hildebrand F."/>
            <person name="Pallen M.J."/>
        </authorList>
    </citation>
    <scope>NUCLEOTIDE SEQUENCE</scope>
    <source>
        <strain evidence="7">1063</strain>
    </source>
</reference>
<organism evidence="7 8">
    <name type="scientific">Candidatus Limadaptatus stercorigallinarum</name>
    <dbReference type="NCBI Taxonomy" id="2840845"/>
    <lineage>
        <taxon>Bacteria</taxon>
        <taxon>Bacillati</taxon>
        <taxon>Bacillota</taxon>
        <taxon>Clostridia</taxon>
        <taxon>Eubacteriales</taxon>
        <taxon>Candidatus Limadaptatus</taxon>
    </lineage>
</organism>
<dbReference type="SUPFAM" id="SSF53335">
    <property type="entry name" value="S-adenosyl-L-methionine-dependent methyltransferases"/>
    <property type="match status" value="1"/>
</dbReference>
<feature type="binding site" evidence="4">
    <location>
        <position position="308"/>
    </location>
    <ligand>
        <name>S-adenosyl-L-methionine</name>
        <dbReference type="ChEBI" id="CHEBI:59789"/>
    </ligand>
</feature>
<feature type="binding site" evidence="4">
    <location>
        <position position="280"/>
    </location>
    <ligand>
        <name>S-adenosyl-L-methionine</name>
        <dbReference type="ChEBI" id="CHEBI:59789"/>
    </ligand>
</feature>
<dbReference type="PANTHER" id="PTHR11061">
    <property type="entry name" value="RNA M5U METHYLTRANSFERASE"/>
    <property type="match status" value="1"/>
</dbReference>
<dbReference type="Gene3D" id="2.40.50.140">
    <property type="entry name" value="Nucleic acid-binding proteins"/>
    <property type="match status" value="1"/>
</dbReference>
<dbReference type="InterPro" id="IPR002792">
    <property type="entry name" value="TRAM_dom"/>
</dbReference>
<dbReference type="PROSITE" id="PS50926">
    <property type="entry name" value="TRAM"/>
    <property type="match status" value="1"/>
</dbReference>
<feature type="non-terminal residue" evidence="7">
    <location>
        <position position="453"/>
    </location>
</feature>
<dbReference type="Gene3D" id="3.40.50.150">
    <property type="entry name" value="Vaccinia Virus protein VP39"/>
    <property type="match status" value="1"/>
</dbReference>
<dbReference type="InterPro" id="IPR010280">
    <property type="entry name" value="U5_MeTrfase_fam"/>
</dbReference>
<evidence type="ECO:0000256" key="4">
    <source>
        <dbReference type="PROSITE-ProRule" id="PRU01024"/>
    </source>
</evidence>
<comment type="similarity">
    <text evidence="4">Belongs to the class I-like SAM-binding methyltransferase superfamily. RNA M5U methyltransferase family.</text>
</comment>
<dbReference type="InterPro" id="IPR029063">
    <property type="entry name" value="SAM-dependent_MTases_sf"/>
</dbReference>
<dbReference type="PROSITE" id="PS01230">
    <property type="entry name" value="TRMA_1"/>
    <property type="match status" value="1"/>
</dbReference>
<proteinExistence type="inferred from homology"/>
<feature type="binding site" evidence="4">
    <location>
        <position position="379"/>
    </location>
    <ligand>
        <name>S-adenosyl-L-methionine</name>
        <dbReference type="ChEBI" id="CHEBI:59789"/>
    </ligand>
</feature>
<comment type="caution">
    <text evidence="7">The sequence shown here is derived from an EMBL/GenBank/DDBJ whole genome shotgun (WGS) entry which is preliminary data.</text>
</comment>
<dbReference type="GO" id="GO:0070475">
    <property type="term" value="P:rRNA base methylation"/>
    <property type="evidence" value="ECO:0007669"/>
    <property type="project" value="TreeGrafter"/>
</dbReference>
<dbReference type="PROSITE" id="PS51687">
    <property type="entry name" value="SAM_MT_RNA_M5U"/>
    <property type="match status" value="1"/>
</dbReference>
<dbReference type="AlphaFoldDB" id="A0A9D1HQR6"/>
<dbReference type="EC" id="2.1.1.190" evidence="7"/>
<feature type="active site" evidence="5">
    <location>
        <position position="406"/>
    </location>
</feature>
<dbReference type="PANTHER" id="PTHR11061:SF30">
    <property type="entry name" value="TRNA (URACIL(54)-C(5))-METHYLTRANSFERASE"/>
    <property type="match status" value="1"/>
</dbReference>
<keyword evidence="1 4" id="KW-0489">Methyltransferase</keyword>
<feature type="binding site" evidence="4">
    <location>
        <position position="331"/>
    </location>
    <ligand>
        <name>S-adenosyl-L-methionine</name>
        <dbReference type="ChEBI" id="CHEBI:59789"/>
    </ligand>
</feature>
<evidence type="ECO:0000256" key="3">
    <source>
        <dbReference type="ARBA" id="ARBA00022691"/>
    </source>
</evidence>
<evidence type="ECO:0000259" key="6">
    <source>
        <dbReference type="PROSITE" id="PS50926"/>
    </source>
</evidence>
<dbReference type="InterPro" id="IPR030390">
    <property type="entry name" value="MeTrfase_TrmA_AS"/>
</dbReference>
<dbReference type="EMBL" id="DVMN01000014">
    <property type="protein sequence ID" value="HIU20794.1"/>
    <property type="molecule type" value="Genomic_DNA"/>
</dbReference>
<keyword evidence="2 4" id="KW-0808">Transferase</keyword>
<dbReference type="Proteomes" id="UP000824088">
    <property type="component" value="Unassembled WGS sequence"/>
</dbReference>
<dbReference type="NCBIfam" id="TIGR00479">
    <property type="entry name" value="rumA"/>
    <property type="match status" value="1"/>
</dbReference>
<feature type="active site" description="Nucleophile" evidence="4">
    <location>
        <position position="406"/>
    </location>
</feature>
<feature type="domain" description="TRAM" evidence="6">
    <location>
        <begin position="3"/>
        <end position="61"/>
    </location>
</feature>
<dbReference type="InterPro" id="IPR012340">
    <property type="entry name" value="NA-bd_OB-fold"/>
</dbReference>
<evidence type="ECO:0000313" key="8">
    <source>
        <dbReference type="Proteomes" id="UP000824088"/>
    </source>
</evidence>
<gene>
    <name evidence="7" type="primary">rlmD</name>
    <name evidence="7" type="ORF">IAD51_00915</name>
</gene>
<dbReference type="GO" id="GO:0070041">
    <property type="term" value="F:rRNA (uridine-C5-)-methyltransferase activity"/>
    <property type="evidence" value="ECO:0007669"/>
    <property type="project" value="TreeGrafter"/>
</dbReference>
<evidence type="ECO:0000313" key="7">
    <source>
        <dbReference type="EMBL" id="HIU20794.1"/>
    </source>
</evidence>
<evidence type="ECO:0000256" key="1">
    <source>
        <dbReference type="ARBA" id="ARBA00022603"/>
    </source>
</evidence>
<dbReference type="Pfam" id="PF05958">
    <property type="entry name" value="tRNA_U5-meth_tr"/>
    <property type="match status" value="1"/>
</dbReference>
<dbReference type="SUPFAM" id="SSF50249">
    <property type="entry name" value="Nucleic acid-binding proteins"/>
    <property type="match status" value="1"/>
</dbReference>
<dbReference type="Gene3D" id="2.40.50.1070">
    <property type="match status" value="1"/>
</dbReference>
<reference evidence="7" key="1">
    <citation type="submission" date="2020-10" db="EMBL/GenBank/DDBJ databases">
        <authorList>
            <person name="Gilroy R."/>
        </authorList>
    </citation>
    <scope>NUCLEOTIDE SEQUENCE</scope>
    <source>
        <strain evidence="7">1063</strain>
    </source>
</reference>
<dbReference type="Pfam" id="PF01938">
    <property type="entry name" value="TRAM"/>
    <property type="match status" value="1"/>
</dbReference>
<protein>
    <submittedName>
        <fullName evidence="7">23S rRNA (Uracil(1939)-C(5))-methyltransferase RlmD</fullName>
        <ecNumber evidence="7">2.1.1.190</ecNumber>
    </submittedName>
</protein>
<keyword evidence="3 4" id="KW-0949">S-adenosyl-L-methionine</keyword>
<name>A0A9D1HQR6_9FIRM</name>
<sequence length="453" mass="49860">MRKFKVGDEFEGVVSDFGMSGEGIVKDGAYPVFVPFAAVGERVRVRIVHAKKDFAFGELIEVLEPSNDRIKPRCRYFGRCGGCDLQHLAWARQEEVKRLNLQRTLHKTAGIDVKVPEVVSGAQWAYRNKLALPFGTMGRRGKVVVGFYEKKSHRAVPLRDCPLHGEWAKRAIADVTDWANENGLKAYDEGTGRGLLRHLVARYVSSLSVVLVVNGDGVPHIDNLARKLGEHFGDYALYVSPNKEKTNVIMGGSVKLVRGKESPQKLGAFSAAVSPLSFLQVNDEIRDRIYADACAALSDFRGDVTELYSGVGLLTAELALRLPDARITAAEIVPEAVDDAKRLMRRLGLADRVTEVCADAADYMRRLPQDGTPRALVLDPPRKGCDETVLAAAAEAGYERIVYISCNPATLARDLKFLLSRGYTLSSVRPYDMFPQTMHVETLAVLARSRGAG</sequence>
<evidence type="ECO:0000256" key="2">
    <source>
        <dbReference type="ARBA" id="ARBA00022679"/>
    </source>
</evidence>